<dbReference type="PANTHER" id="PTHR33495:SF9">
    <property type="entry name" value="ANTI-SIGMA-B FACTOR ANTAGONIST"/>
    <property type="match status" value="1"/>
</dbReference>
<organism evidence="6 7">
    <name type="scientific">Lentibacillus persicus</name>
    <dbReference type="NCBI Taxonomy" id="640948"/>
    <lineage>
        <taxon>Bacteria</taxon>
        <taxon>Bacillati</taxon>
        <taxon>Bacillota</taxon>
        <taxon>Bacilli</taxon>
        <taxon>Bacillales</taxon>
        <taxon>Bacillaceae</taxon>
        <taxon>Lentibacillus</taxon>
    </lineage>
</organism>
<dbReference type="Pfam" id="PF01740">
    <property type="entry name" value="STAS"/>
    <property type="match status" value="1"/>
</dbReference>
<evidence type="ECO:0000259" key="5">
    <source>
        <dbReference type="PROSITE" id="PS50801"/>
    </source>
</evidence>
<feature type="domain" description="STAS" evidence="5">
    <location>
        <begin position="3"/>
        <end position="110"/>
    </location>
</feature>
<proteinExistence type="inferred from homology"/>
<accession>A0A1I1ZVN7</accession>
<dbReference type="NCBIfam" id="TIGR00377">
    <property type="entry name" value="ant_ant_sig"/>
    <property type="match status" value="1"/>
</dbReference>
<sequence length="110" mass="12090">MNLNIDVTEGNGKSAMKLAGEIDAYTAPQLKEKLLPLTKIENNQVEVDLEGVHYMDSTGLGVFISALKSVNESDSKMRLINLQNRVLRLFQITGLDEIITLDTAIRGGND</sequence>
<evidence type="ECO:0000256" key="2">
    <source>
        <dbReference type="ARBA" id="ARBA00022553"/>
    </source>
</evidence>
<evidence type="ECO:0000256" key="4">
    <source>
        <dbReference type="RuleBase" id="RU003749"/>
    </source>
</evidence>
<evidence type="ECO:0000313" key="7">
    <source>
        <dbReference type="Proteomes" id="UP000199474"/>
    </source>
</evidence>
<dbReference type="Proteomes" id="UP000199474">
    <property type="component" value="Unassembled WGS sequence"/>
</dbReference>
<comment type="function">
    <text evidence="3">Positive regulator of sigma-B activity. Non-phosphorylated RsbV binds to RsbW, preventing its association with sigma-B. When phosphorylated, releases RsbW, which is then free to complex with and inactivate sigma-B.</text>
</comment>
<gene>
    <name evidence="6" type="ORF">SAMN05216238_11390</name>
</gene>
<dbReference type="InterPro" id="IPR003658">
    <property type="entry name" value="Anti-sigma_ant"/>
</dbReference>
<protein>
    <recommendedName>
        <fullName evidence="4">Anti-sigma factor antagonist</fullName>
    </recommendedName>
</protein>
<reference evidence="7" key="1">
    <citation type="submission" date="2016-10" db="EMBL/GenBank/DDBJ databases">
        <authorList>
            <person name="Varghese N."/>
            <person name="Submissions S."/>
        </authorList>
    </citation>
    <scope>NUCLEOTIDE SEQUENCE [LARGE SCALE GENOMIC DNA]</scope>
    <source>
        <strain evidence="7">DSM 22530</strain>
    </source>
</reference>
<dbReference type="CDD" id="cd07043">
    <property type="entry name" value="STAS_anti-anti-sigma_factors"/>
    <property type="match status" value="1"/>
</dbReference>
<dbReference type="RefSeq" id="WP_090087059.1">
    <property type="nucleotide sequence ID" value="NZ_FOMR01000013.1"/>
</dbReference>
<name>A0A1I1ZVN7_9BACI</name>
<dbReference type="PROSITE" id="PS50801">
    <property type="entry name" value="STAS"/>
    <property type="match status" value="1"/>
</dbReference>
<dbReference type="InterPro" id="IPR036513">
    <property type="entry name" value="STAS_dom_sf"/>
</dbReference>
<dbReference type="InterPro" id="IPR002645">
    <property type="entry name" value="STAS_dom"/>
</dbReference>
<dbReference type="SUPFAM" id="SSF52091">
    <property type="entry name" value="SpoIIaa-like"/>
    <property type="match status" value="1"/>
</dbReference>
<evidence type="ECO:0000256" key="3">
    <source>
        <dbReference type="ARBA" id="ARBA00024670"/>
    </source>
</evidence>
<dbReference type="GO" id="GO:0043856">
    <property type="term" value="F:anti-sigma factor antagonist activity"/>
    <property type="evidence" value="ECO:0007669"/>
    <property type="project" value="InterPro"/>
</dbReference>
<dbReference type="Gene3D" id="3.30.750.24">
    <property type="entry name" value="STAS domain"/>
    <property type="match status" value="1"/>
</dbReference>
<dbReference type="STRING" id="640948.SAMN05216238_11390"/>
<keyword evidence="2" id="KW-0597">Phosphoprotein</keyword>
<dbReference type="OrthoDB" id="9793697at2"/>
<dbReference type="EMBL" id="FOMR01000013">
    <property type="protein sequence ID" value="SFE35854.1"/>
    <property type="molecule type" value="Genomic_DNA"/>
</dbReference>
<evidence type="ECO:0000313" key="6">
    <source>
        <dbReference type="EMBL" id="SFE35854.1"/>
    </source>
</evidence>
<dbReference type="AlphaFoldDB" id="A0A1I1ZVN7"/>
<evidence type="ECO:0000256" key="1">
    <source>
        <dbReference type="ARBA" id="ARBA00009013"/>
    </source>
</evidence>
<comment type="similarity">
    <text evidence="1 4">Belongs to the anti-sigma-factor antagonist family.</text>
</comment>
<keyword evidence="7" id="KW-1185">Reference proteome</keyword>
<dbReference type="PANTHER" id="PTHR33495">
    <property type="entry name" value="ANTI-SIGMA FACTOR ANTAGONIST TM_1081-RELATED-RELATED"/>
    <property type="match status" value="1"/>
</dbReference>